<name>A0A6C2YMQ4_9BACT</name>
<accession>A0A6C2YMQ4</accession>
<proteinExistence type="predicted"/>
<dbReference type="EMBL" id="LR586016">
    <property type="protein sequence ID" value="VIP02601.1"/>
    <property type="molecule type" value="Genomic_DNA"/>
</dbReference>
<reference evidence="1" key="1">
    <citation type="submission" date="2019-04" db="EMBL/GenBank/DDBJ databases">
        <authorList>
            <consortium name="Science for Life Laboratories"/>
        </authorList>
    </citation>
    <scope>NUCLEOTIDE SEQUENCE</scope>
    <source>
        <strain evidence="1">MBLW1</strain>
    </source>
</reference>
<protein>
    <submittedName>
        <fullName evidence="1">Uncharacterized protein</fullName>
    </submittedName>
</protein>
<dbReference type="RefSeq" id="WP_162657760.1">
    <property type="nucleotide sequence ID" value="NZ_LR593887.1"/>
</dbReference>
<dbReference type="AlphaFoldDB" id="A0A6C2YMQ4"/>
<keyword evidence="2" id="KW-1185">Reference proteome</keyword>
<gene>
    <name evidence="1" type="ORF">GMBLW1_13590</name>
</gene>
<evidence type="ECO:0000313" key="2">
    <source>
        <dbReference type="Proteomes" id="UP000464378"/>
    </source>
</evidence>
<dbReference type="EMBL" id="LR593887">
    <property type="protein sequence ID" value="VTS01891.1"/>
    <property type="molecule type" value="Genomic_DNA"/>
</dbReference>
<dbReference type="KEGG" id="tim:GMBLW1_13590"/>
<dbReference type="Proteomes" id="UP000464378">
    <property type="component" value="Chromosome"/>
</dbReference>
<organism evidence="1">
    <name type="scientific">Tuwongella immobilis</name>
    <dbReference type="NCBI Taxonomy" id="692036"/>
    <lineage>
        <taxon>Bacteria</taxon>
        <taxon>Pseudomonadati</taxon>
        <taxon>Planctomycetota</taxon>
        <taxon>Planctomycetia</taxon>
        <taxon>Gemmatales</taxon>
        <taxon>Gemmataceae</taxon>
        <taxon>Tuwongella</taxon>
    </lineage>
</organism>
<sequence length="400" mass="44651">MPATPKRVAIVATVYRHWSHVDVLAGKILEGFLYDGGEKPALEVASMFVDQIPANDLSRPMAKRFGYRVSPTIADALTLGTGKLAVDGVLIIGEHGIYPTNDVGQILYPRRRLLAEVCDVFEQAKRSVPVFHDKHLGPTWTDAKWMAERVRALHVPFLAGSSVPLTWRKPVVNLEKGAKLTHAFGMGYGPLEGYGFHALEMFQSMVERRSGGEVGVQAVQYLSGPDMWKPIDQDAPTRALFERTRKLVTGHAPGDIREITAKTTDAGLFVIEYRDGFRGIVMMPNGWVYEGDGGAFLFAGQLANQPEPLACQFWLQNYDPFAHFSYLLQAIEKLIHTGQPGYPFERTLLTSGILDGLMRSRHQQNRRIETPELAIRYQPTNYPFATDPIPPAVQRKKLIP</sequence>
<evidence type="ECO:0000313" key="1">
    <source>
        <dbReference type="EMBL" id="VIP02601.1"/>
    </source>
</evidence>
<dbReference type="InParanoid" id="A0A6C2YMQ4"/>